<gene>
    <name evidence="5" type="ORF">ACMD2_26480</name>
</gene>
<dbReference type="EMBL" id="LSRQ01006263">
    <property type="protein sequence ID" value="OAY66397.1"/>
    <property type="molecule type" value="Genomic_DNA"/>
</dbReference>
<feature type="region of interest" description="Disordered" evidence="3">
    <location>
        <begin position="1"/>
        <end position="21"/>
    </location>
</feature>
<dbReference type="SUPFAM" id="SSF52172">
    <property type="entry name" value="CheY-like"/>
    <property type="match status" value="1"/>
</dbReference>
<dbReference type="AlphaFoldDB" id="A0A199UNI0"/>
<protein>
    <submittedName>
        <fullName evidence="5">Two-component response regulator ORR5</fullName>
    </submittedName>
</protein>
<dbReference type="PANTHER" id="PTHR43874:SF72">
    <property type="entry name" value="TWO-COMPONENT RESPONSE REGULATOR ORR5"/>
    <property type="match status" value="1"/>
</dbReference>
<evidence type="ECO:0000313" key="6">
    <source>
        <dbReference type="Proteomes" id="UP000092600"/>
    </source>
</evidence>
<sequence>MRLRTRSRAASGEWGAGRGSPARSHQLRIAFLIAMLGMRRGEAEAEVERLRAWERHGGVKARSRHVWTQLRSRSAVAGTASPPTMTTVNSPRRALDLLGLESSELKEIPVVIMSSENVPSRINMCLKEGANDFLIKPVQPSDVSKLRSRVMRR</sequence>
<evidence type="ECO:0000256" key="1">
    <source>
        <dbReference type="ARBA" id="ARBA00023012"/>
    </source>
</evidence>
<dbReference type="PROSITE" id="PS50110">
    <property type="entry name" value="RESPONSE_REGULATORY"/>
    <property type="match status" value="1"/>
</dbReference>
<reference evidence="5 6" key="1">
    <citation type="journal article" date="2016" name="DNA Res.">
        <title>The draft genome of MD-2 pineapple using hybrid error correction of long reads.</title>
        <authorList>
            <person name="Redwan R.M."/>
            <person name="Saidin A."/>
            <person name="Kumar S.V."/>
        </authorList>
    </citation>
    <scope>NUCLEOTIDE SEQUENCE [LARGE SCALE GENOMIC DNA]</scope>
    <source>
        <strain evidence="6">cv. MD2</strain>
        <tissue evidence="5">Leaf</tissue>
    </source>
</reference>
<evidence type="ECO:0000259" key="4">
    <source>
        <dbReference type="PROSITE" id="PS50110"/>
    </source>
</evidence>
<dbReference type="GO" id="GO:0000160">
    <property type="term" value="P:phosphorelay signal transduction system"/>
    <property type="evidence" value="ECO:0007669"/>
    <property type="project" value="UniProtKB-KW"/>
</dbReference>
<evidence type="ECO:0000256" key="2">
    <source>
        <dbReference type="PROSITE-ProRule" id="PRU00169"/>
    </source>
</evidence>
<name>A0A199UNI0_ANACO</name>
<accession>A0A199UNI0</accession>
<evidence type="ECO:0000313" key="5">
    <source>
        <dbReference type="EMBL" id="OAY66397.1"/>
    </source>
</evidence>
<dbReference type="STRING" id="4615.A0A199UNI0"/>
<comment type="caution">
    <text evidence="5">The sequence shown here is derived from an EMBL/GenBank/DDBJ whole genome shotgun (WGS) entry which is preliminary data.</text>
</comment>
<dbReference type="GO" id="GO:0009736">
    <property type="term" value="P:cytokinin-activated signaling pathway"/>
    <property type="evidence" value="ECO:0007669"/>
    <property type="project" value="InterPro"/>
</dbReference>
<dbReference type="Proteomes" id="UP000092600">
    <property type="component" value="Unassembled WGS sequence"/>
</dbReference>
<keyword evidence="1" id="KW-0902">Two-component regulatory system</keyword>
<comment type="caution">
    <text evidence="2">Lacks conserved residue(s) required for the propagation of feature annotation.</text>
</comment>
<dbReference type="Gene3D" id="3.40.50.2300">
    <property type="match status" value="1"/>
</dbReference>
<proteinExistence type="predicted"/>
<feature type="domain" description="Response regulatory" evidence="4">
    <location>
        <begin position="1"/>
        <end position="151"/>
    </location>
</feature>
<dbReference type="PANTHER" id="PTHR43874">
    <property type="entry name" value="TWO-COMPONENT RESPONSE REGULATOR"/>
    <property type="match status" value="1"/>
</dbReference>
<dbReference type="InterPro" id="IPR001789">
    <property type="entry name" value="Sig_transdc_resp-reg_receiver"/>
</dbReference>
<organism evidence="5 6">
    <name type="scientific">Ananas comosus</name>
    <name type="common">Pineapple</name>
    <name type="synonym">Ananas ananas</name>
    <dbReference type="NCBI Taxonomy" id="4615"/>
    <lineage>
        <taxon>Eukaryota</taxon>
        <taxon>Viridiplantae</taxon>
        <taxon>Streptophyta</taxon>
        <taxon>Embryophyta</taxon>
        <taxon>Tracheophyta</taxon>
        <taxon>Spermatophyta</taxon>
        <taxon>Magnoliopsida</taxon>
        <taxon>Liliopsida</taxon>
        <taxon>Poales</taxon>
        <taxon>Bromeliaceae</taxon>
        <taxon>Bromelioideae</taxon>
        <taxon>Ananas</taxon>
    </lineage>
</organism>
<dbReference type="InterPro" id="IPR045279">
    <property type="entry name" value="ARR-like"/>
</dbReference>
<evidence type="ECO:0000256" key="3">
    <source>
        <dbReference type="SAM" id="MobiDB-lite"/>
    </source>
</evidence>
<dbReference type="InterPro" id="IPR011006">
    <property type="entry name" value="CheY-like_superfamily"/>
</dbReference>